<reference evidence="2" key="1">
    <citation type="journal article" date="2022" name="Mol. Ecol. Resour.">
        <title>The genomes of chicory, endive, great burdock and yacon provide insights into Asteraceae palaeo-polyploidization history and plant inulin production.</title>
        <authorList>
            <person name="Fan W."/>
            <person name="Wang S."/>
            <person name="Wang H."/>
            <person name="Wang A."/>
            <person name="Jiang F."/>
            <person name="Liu H."/>
            <person name="Zhao H."/>
            <person name="Xu D."/>
            <person name="Zhang Y."/>
        </authorList>
    </citation>
    <scope>NUCLEOTIDE SEQUENCE [LARGE SCALE GENOMIC DNA]</scope>
    <source>
        <strain evidence="2">cv. Yunnan</strain>
    </source>
</reference>
<organism evidence="1 2">
    <name type="scientific">Smallanthus sonchifolius</name>
    <dbReference type="NCBI Taxonomy" id="185202"/>
    <lineage>
        <taxon>Eukaryota</taxon>
        <taxon>Viridiplantae</taxon>
        <taxon>Streptophyta</taxon>
        <taxon>Embryophyta</taxon>
        <taxon>Tracheophyta</taxon>
        <taxon>Spermatophyta</taxon>
        <taxon>Magnoliopsida</taxon>
        <taxon>eudicotyledons</taxon>
        <taxon>Gunneridae</taxon>
        <taxon>Pentapetalae</taxon>
        <taxon>asterids</taxon>
        <taxon>campanulids</taxon>
        <taxon>Asterales</taxon>
        <taxon>Asteraceae</taxon>
        <taxon>Asteroideae</taxon>
        <taxon>Heliantheae alliance</taxon>
        <taxon>Millerieae</taxon>
        <taxon>Smallanthus</taxon>
    </lineage>
</organism>
<evidence type="ECO:0000313" key="2">
    <source>
        <dbReference type="Proteomes" id="UP001056120"/>
    </source>
</evidence>
<proteinExistence type="predicted"/>
<gene>
    <name evidence="1" type="ORF">L1987_46173</name>
</gene>
<comment type="caution">
    <text evidence="1">The sequence shown here is derived from an EMBL/GenBank/DDBJ whole genome shotgun (WGS) entry which is preliminary data.</text>
</comment>
<evidence type="ECO:0000313" key="1">
    <source>
        <dbReference type="EMBL" id="KAI3776392.1"/>
    </source>
</evidence>
<dbReference type="Proteomes" id="UP001056120">
    <property type="component" value="Linkage Group LG15"/>
</dbReference>
<dbReference type="EMBL" id="CM042032">
    <property type="protein sequence ID" value="KAI3776392.1"/>
    <property type="molecule type" value="Genomic_DNA"/>
</dbReference>
<name>A0ACB9FZ02_9ASTR</name>
<reference evidence="1 2" key="2">
    <citation type="journal article" date="2022" name="Mol. Ecol. Resour.">
        <title>The genomes of chicory, endive, great burdock and yacon provide insights into Asteraceae paleo-polyploidization history and plant inulin production.</title>
        <authorList>
            <person name="Fan W."/>
            <person name="Wang S."/>
            <person name="Wang H."/>
            <person name="Wang A."/>
            <person name="Jiang F."/>
            <person name="Liu H."/>
            <person name="Zhao H."/>
            <person name="Xu D."/>
            <person name="Zhang Y."/>
        </authorList>
    </citation>
    <scope>NUCLEOTIDE SEQUENCE [LARGE SCALE GENOMIC DNA]</scope>
    <source>
        <strain evidence="2">cv. Yunnan</strain>
        <tissue evidence="1">Leaves</tissue>
    </source>
</reference>
<accession>A0ACB9FZ02</accession>
<protein>
    <submittedName>
        <fullName evidence="1">Uncharacterized protein</fullName>
    </submittedName>
</protein>
<keyword evidence="2" id="KW-1185">Reference proteome</keyword>
<sequence>MRSKSGTGVNVPLFAHMIDPDEVPLFPQSLVVEQPSSSSPIIHPISSPQRDDHELFSRFSSMSHSELSRGLLSLTYVRMAPGVSVDDLKQHLKRSYEGASGKAIQYLNLIMGIPENTGLSGKPLF</sequence>